<accession>A0A202B949</accession>
<reference evidence="2 3" key="1">
    <citation type="submission" date="2017-05" db="EMBL/GenBank/DDBJ databases">
        <title>Chromobacterium violaceum GHPS1 isolated from Hydrocarbon polluted soil in French Guiana display an awesome secondary metabolite arsenal and a battery of drug and heavy-metal-resistance and detoxification of xenobiotics proteins.</title>
        <authorList>
            <person name="Belbahri L."/>
        </authorList>
    </citation>
    <scope>NUCLEOTIDE SEQUENCE [LARGE SCALE GENOMIC DNA]</scope>
    <source>
        <strain evidence="2 3">GHPS1</strain>
    </source>
</reference>
<evidence type="ECO:0000313" key="3">
    <source>
        <dbReference type="Proteomes" id="UP000196342"/>
    </source>
</evidence>
<feature type="compositionally biased region" description="Polar residues" evidence="1">
    <location>
        <begin position="1"/>
        <end position="12"/>
    </location>
</feature>
<dbReference type="AlphaFoldDB" id="A0A202B949"/>
<organism evidence="2 3">
    <name type="scientific">Chromobacterium violaceum</name>
    <dbReference type="NCBI Taxonomy" id="536"/>
    <lineage>
        <taxon>Bacteria</taxon>
        <taxon>Pseudomonadati</taxon>
        <taxon>Pseudomonadota</taxon>
        <taxon>Betaproteobacteria</taxon>
        <taxon>Neisseriales</taxon>
        <taxon>Chromobacteriaceae</taxon>
        <taxon>Chromobacterium</taxon>
    </lineage>
</organism>
<protein>
    <submittedName>
        <fullName evidence="2">Uncharacterized protein</fullName>
    </submittedName>
</protein>
<keyword evidence="3" id="KW-1185">Reference proteome</keyword>
<proteinExistence type="predicted"/>
<evidence type="ECO:0000256" key="1">
    <source>
        <dbReference type="SAM" id="MobiDB-lite"/>
    </source>
</evidence>
<gene>
    <name evidence="2" type="ORF">CBW21_12695</name>
</gene>
<dbReference type="RefSeq" id="WP_043612054.1">
    <property type="nucleotide sequence ID" value="NZ_JABXOB010000004.1"/>
</dbReference>
<sequence>MSTTFSGINQTSGDKRWSKDGAAVAPASPRAFSSARPALESPRPSAGAASGWRYSTQLNEQLSAAQCALGFVDGMLRQLESFKGNLSRQLSQRRLDSDGLKQQRGELDADWRRRQADSAGSLDSQLRLSLGAPARQSFTVRGLDLDSLTGGQPETLVFALDGQTAPAAVRVGDGIGRDAVLRRLNQALGPLGVRCELDDHGRLGFSCVEQDWAKLRDSLTVRGGGVRFPGGMPQPLPAQAEQAALDAGQWQVDDHAQVRQTLQGVVRSIAQLQQTRAAINSAIAEARQSISQLARTDEQSWASGFASDFNARLNQTADFNHLQQLVPALLGISRYRVISLLSLR</sequence>
<feature type="compositionally biased region" description="Basic and acidic residues" evidence="1">
    <location>
        <begin position="93"/>
        <end position="112"/>
    </location>
</feature>
<feature type="region of interest" description="Disordered" evidence="1">
    <location>
        <begin position="1"/>
        <end position="50"/>
    </location>
</feature>
<feature type="region of interest" description="Disordered" evidence="1">
    <location>
        <begin position="92"/>
        <end position="112"/>
    </location>
</feature>
<evidence type="ECO:0000313" key="2">
    <source>
        <dbReference type="EMBL" id="OVE47901.1"/>
    </source>
</evidence>
<name>A0A202B949_CHRVL</name>
<feature type="compositionally biased region" description="Low complexity" evidence="1">
    <location>
        <begin position="22"/>
        <end position="38"/>
    </location>
</feature>
<dbReference type="EMBL" id="NHOO01000009">
    <property type="protein sequence ID" value="OVE47901.1"/>
    <property type="molecule type" value="Genomic_DNA"/>
</dbReference>
<dbReference type="Proteomes" id="UP000196342">
    <property type="component" value="Unassembled WGS sequence"/>
</dbReference>
<comment type="caution">
    <text evidence="2">The sequence shown here is derived from an EMBL/GenBank/DDBJ whole genome shotgun (WGS) entry which is preliminary data.</text>
</comment>